<evidence type="ECO:0000313" key="3">
    <source>
        <dbReference type="EMBL" id="SEO09894.1"/>
    </source>
</evidence>
<dbReference type="STRING" id="551995.SAMN05192574_105296"/>
<dbReference type="AlphaFoldDB" id="A0A1H8LXM3"/>
<gene>
    <name evidence="3" type="ORF">SAMN05192574_105296</name>
</gene>
<dbReference type="Proteomes" id="UP000198942">
    <property type="component" value="Unassembled WGS sequence"/>
</dbReference>
<name>A0A1H8LXM3_9SPHI</name>
<proteinExistence type="predicted"/>
<feature type="compositionally biased region" description="Basic residues" evidence="1">
    <location>
        <begin position="294"/>
        <end position="308"/>
    </location>
</feature>
<dbReference type="InterPro" id="IPR005094">
    <property type="entry name" value="Endonuclease_MobA/VirD2"/>
</dbReference>
<protein>
    <submittedName>
        <fullName evidence="3">Relaxase/Mobilisation nuclease domain-containing protein</fullName>
    </submittedName>
</protein>
<evidence type="ECO:0000313" key="4">
    <source>
        <dbReference type="Proteomes" id="UP000198942"/>
    </source>
</evidence>
<dbReference type="EMBL" id="FOCL01000005">
    <property type="protein sequence ID" value="SEO09894.1"/>
    <property type="molecule type" value="Genomic_DNA"/>
</dbReference>
<feature type="region of interest" description="Disordered" evidence="1">
    <location>
        <begin position="289"/>
        <end position="308"/>
    </location>
</feature>
<accession>A0A1H8LXM3</accession>
<keyword evidence="4" id="KW-1185">Reference proteome</keyword>
<organism evidence="3 4">
    <name type="scientific">Mucilaginibacter gossypiicola</name>
    <dbReference type="NCBI Taxonomy" id="551995"/>
    <lineage>
        <taxon>Bacteria</taxon>
        <taxon>Pseudomonadati</taxon>
        <taxon>Bacteroidota</taxon>
        <taxon>Sphingobacteriia</taxon>
        <taxon>Sphingobacteriales</taxon>
        <taxon>Sphingobacteriaceae</taxon>
        <taxon>Mucilaginibacter</taxon>
    </lineage>
</organism>
<evidence type="ECO:0000256" key="1">
    <source>
        <dbReference type="SAM" id="MobiDB-lite"/>
    </source>
</evidence>
<dbReference type="Pfam" id="PF03432">
    <property type="entry name" value="Relaxase"/>
    <property type="match status" value="1"/>
</dbReference>
<reference evidence="4" key="1">
    <citation type="submission" date="2016-10" db="EMBL/GenBank/DDBJ databases">
        <authorList>
            <person name="Varghese N."/>
            <person name="Submissions S."/>
        </authorList>
    </citation>
    <scope>NUCLEOTIDE SEQUENCE [LARGE SCALE GENOMIC DNA]</scope>
    <source>
        <strain evidence="4">Gh-48</strain>
    </source>
</reference>
<evidence type="ECO:0000259" key="2">
    <source>
        <dbReference type="Pfam" id="PF03432"/>
    </source>
</evidence>
<feature type="domain" description="MobA/VirD2-like nuclease" evidence="2">
    <location>
        <begin position="29"/>
        <end position="133"/>
    </location>
</feature>
<sequence>MTFAAVFYNLNKVDGARAELMKAANFGIAGALTTMKMQDYFNYLDMVTSLNKRIEFPQLHVAISGKGRLYDKNSLSLIAEGWLKEMGYGNQPYLLVFHKDTDNNHLHIVSTRIDRDGKKISSGYERKRSRIAIENVLGYNMAIKYKFSTKAQFLMVLETLGYLGKDPDEVKVLERAARYKPDKKRAAEIRLLFEQNKTSPAIGSLLKEKYNIDLLFHGADGQKPYGYSIVDHERRIVFKGSEVMELKELLSVTEFNWAPASDKNERSENLANFSNTYIPPVMIADDVDDQQIHGMRRRRQKKARTNTR</sequence>